<organism evidence="2 3">
    <name type="scientific">Pararhodobacter oceanensis</name>
    <dbReference type="NCBI Taxonomy" id="2172121"/>
    <lineage>
        <taxon>Bacteria</taxon>
        <taxon>Pseudomonadati</taxon>
        <taxon>Pseudomonadota</taxon>
        <taxon>Alphaproteobacteria</taxon>
        <taxon>Rhodobacterales</taxon>
        <taxon>Paracoccaceae</taxon>
        <taxon>Pararhodobacter</taxon>
    </lineage>
</organism>
<keyword evidence="3" id="KW-1185">Reference proteome</keyword>
<evidence type="ECO:0000313" key="3">
    <source>
        <dbReference type="Proteomes" id="UP000245911"/>
    </source>
</evidence>
<dbReference type="OrthoDB" id="282960at2"/>
<dbReference type="RefSeq" id="WP_116557459.1">
    <property type="nucleotide sequence ID" value="NZ_QDKM01000002.1"/>
</dbReference>
<evidence type="ECO:0000256" key="1">
    <source>
        <dbReference type="SAM" id="MobiDB-lite"/>
    </source>
</evidence>
<accession>A0A2T8HW09</accession>
<protein>
    <submittedName>
        <fullName evidence="2">DUF2239 domain-containing protein</fullName>
    </submittedName>
</protein>
<dbReference type="InterPro" id="IPR018715">
    <property type="entry name" value="DUF2239"/>
</dbReference>
<dbReference type="EMBL" id="QDKM01000002">
    <property type="protein sequence ID" value="PVH29574.1"/>
    <property type="molecule type" value="Genomic_DNA"/>
</dbReference>
<sequence>MTQDPATQCTAFQGTRMLARGPLHRIARDTADTEGLLVFEDRSGRVIDIDPRGYPQPEAPAPEAPAEAPKKRGPGRPKLGVIPREITLLARHWEWLSQQKGGASATLRRLVDEARRADGGATEARQAHEAAYRFIHALGGDLPGYEEATRALFAGDLMAFARQMQDWPEDIRRYALSLSKGETSGEAPAQA</sequence>
<reference evidence="2 3" key="1">
    <citation type="submission" date="2018-04" db="EMBL/GenBank/DDBJ databases">
        <title>Pararhodobacter oceanense sp. nov., isolated from marine intertidal sediment.</title>
        <authorList>
            <person name="Wang X.-L."/>
            <person name="Du Z.-J."/>
        </authorList>
    </citation>
    <scope>NUCLEOTIDE SEQUENCE [LARGE SCALE GENOMIC DNA]</scope>
    <source>
        <strain evidence="2 3">AM505</strain>
    </source>
</reference>
<gene>
    <name evidence="2" type="ORF">DDE20_05460</name>
</gene>
<dbReference type="Proteomes" id="UP000245911">
    <property type="component" value="Unassembled WGS sequence"/>
</dbReference>
<dbReference type="Pfam" id="PF09998">
    <property type="entry name" value="DUF2239"/>
    <property type="match status" value="1"/>
</dbReference>
<proteinExistence type="predicted"/>
<name>A0A2T8HW09_9RHOB</name>
<dbReference type="AlphaFoldDB" id="A0A2T8HW09"/>
<evidence type="ECO:0000313" key="2">
    <source>
        <dbReference type="EMBL" id="PVH29574.1"/>
    </source>
</evidence>
<comment type="caution">
    <text evidence="2">The sequence shown here is derived from an EMBL/GenBank/DDBJ whole genome shotgun (WGS) entry which is preliminary data.</text>
</comment>
<feature type="region of interest" description="Disordered" evidence="1">
    <location>
        <begin position="48"/>
        <end position="79"/>
    </location>
</feature>